<dbReference type="InterPro" id="IPR009959">
    <property type="entry name" value="Cyclase_SnoaL-like"/>
</dbReference>
<dbReference type="GO" id="GO:0030638">
    <property type="term" value="P:polyketide metabolic process"/>
    <property type="evidence" value="ECO:0007669"/>
    <property type="project" value="InterPro"/>
</dbReference>
<proteinExistence type="predicted"/>
<reference evidence="1 2" key="1">
    <citation type="submission" date="2020-08" db="EMBL/GenBank/DDBJ databases">
        <title>Genomic Encyclopedia of Archaeal and Bacterial Type Strains, Phase II (KMG-II): from individual species to whole genera.</title>
        <authorList>
            <person name="Goeker M."/>
        </authorList>
    </citation>
    <scope>NUCLEOTIDE SEQUENCE [LARGE SCALE GENOMIC DNA]</scope>
    <source>
        <strain evidence="1 2">DSM 23288</strain>
    </source>
</reference>
<comment type="caution">
    <text evidence="1">The sequence shown here is derived from an EMBL/GenBank/DDBJ whole genome shotgun (WGS) entry which is preliminary data.</text>
</comment>
<sequence length="158" mass="16844">MSASPTVAAVRAHLAAEDAGDAGRALEQFADDCWYAIPAQGVELRGKAAVRDHHERLLRAFPDLRNVVLGCHDAGDRVFARLRVERTHRGAWGGVAATGRRLATAALAEFVIAPDGRLEAEVVHANPLEALHQLGAVPTTNAFELAAAWRELAGEGAR</sequence>
<organism evidence="1 2">
    <name type="scientific">Conexibacter arvalis</name>
    <dbReference type="NCBI Taxonomy" id="912552"/>
    <lineage>
        <taxon>Bacteria</taxon>
        <taxon>Bacillati</taxon>
        <taxon>Actinomycetota</taxon>
        <taxon>Thermoleophilia</taxon>
        <taxon>Solirubrobacterales</taxon>
        <taxon>Conexibacteraceae</taxon>
        <taxon>Conexibacter</taxon>
    </lineage>
</organism>
<evidence type="ECO:0000313" key="2">
    <source>
        <dbReference type="Proteomes" id="UP000585272"/>
    </source>
</evidence>
<dbReference type="RefSeq" id="WP_183340319.1">
    <property type="nucleotide sequence ID" value="NZ_JACHNU010000001.1"/>
</dbReference>
<keyword evidence="2" id="KW-1185">Reference proteome</keyword>
<dbReference type="GO" id="GO:0016853">
    <property type="term" value="F:isomerase activity"/>
    <property type="evidence" value="ECO:0007669"/>
    <property type="project" value="UniProtKB-KW"/>
</dbReference>
<protein>
    <submittedName>
        <fullName evidence="1">Steroid delta-isomerase-like uncharacterized protein</fullName>
    </submittedName>
</protein>
<dbReference type="EMBL" id="JACHNU010000001">
    <property type="protein sequence ID" value="MBB4661829.1"/>
    <property type="molecule type" value="Genomic_DNA"/>
</dbReference>
<dbReference type="InterPro" id="IPR032710">
    <property type="entry name" value="NTF2-like_dom_sf"/>
</dbReference>
<dbReference type="Gene3D" id="3.10.450.50">
    <property type="match status" value="1"/>
</dbReference>
<accession>A0A840IA96</accession>
<gene>
    <name evidence="1" type="ORF">BDZ31_001402</name>
</gene>
<dbReference type="Proteomes" id="UP000585272">
    <property type="component" value="Unassembled WGS sequence"/>
</dbReference>
<dbReference type="AlphaFoldDB" id="A0A840IA96"/>
<name>A0A840IA96_9ACTN</name>
<evidence type="ECO:0000313" key="1">
    <source>
        <dbReference type="EMBL" id="MBB4661829.1"/>
    </source>
</evidence>
<dbReference type="Pfam" id="PF07366">
    <property type="entry name" value="SnoaL"/>
    <property type="match status" value="1"/>
</dbReference>
<keyword evidence="1" id="KW-0413">Isomerase</keyword>
<dbReference type="SUPFAM" id="SSF54427">
    <property type="entry name" value="NTF2-like"/>
    <property type="match status" value="1"/>
</dbReference>